<keyword evidence="1" id="KW-0805">Transcription regulation</keyword>
<evidence type="ECO:0000313" key="5">
    <source>
        <dbReference type="EMBL" id="EHP44152.1"/>
    </source>
</evidence>
<dbReference type="GO" id="GO:0045892">
    <property type="term" value="P:negative regulation of DNA-templated transcription"/>
    <property type="evidence" value="ECO:0007669"/>
    <property type="project" value="TreeGrafter"/>
</dbReference>
<protein>
    <submittedName>
        <fullName evidence="5">GntR family transcriptional regulator</fullName>
    </submittedName>
</protein>
<evidence type="ECO:0000256" key="1">
    <source>
        <dbReference type="ARBA" id="ARBA00023015"/>
    </source>
</evidence>
<dbReference type="PROSITE" id="PS50949">
    <property type="entry name" value="HTH_GNTR"/>
    <property type="match status" value="1"/>
</dbReference>
<dbReference type="GO" id="GO:0003700">
    <property type="term" value="F:DNA-binding transcription factor activity"/>
    <property type="evidence" value="ECO:0007669"/>
    <property type="project" value="InterPro"/>
</dbReference>
<evidence type="ECO:0000256" key="2">
    <source>
        <dbReference type="ARBA" id="ARBA00023125"/>
    </source>
</evidence>
<feature type="domain" description="HTH gntR-type" evidence="4">
    <location>
        <begin position="22"/>
        <end position="90"/>
    </location>
</feature>
<gene>
    <name evidence="5" type="ORF">OR16_04212</name>
</gene>
<dbReference type="InterPro" id="IPR050679">
    <property type="entry name" value="Bact_HTH_transcr_reg"/>
</dbReference>
<reference evidence="5 6" key="1">
    <citation type="journal article" date="2012" name="J. Bacteriol.">
        <title>De Novo Genome Project of Cupriavidus basilensis OR16.</title>
        <authorList>
            <person name="Cserhati M."/>
            <person name="Kriszt B."/>
            <person name="Szoboszlay S."/>
            <person name="Toth A."/>
            <person name="Szabo I."/>
            <person name="Tancsics A."/>
            <person name="Nagy I."/>
            <person name="Horvath B."/>
            <person name="Nagy I."/>
            <person name="Kukolya J."/>
        </authorList>
    </citation>
    <scope>NUCLEOTIDE SEQUENCE [LARGE SCALE GENOMIC DNA]</scope>
    <source>
        <strain evidence="5 6">OR16</strain>
    </source>
</reference>
<evidence type="ECO:0000313" key="6">
    <source>
        <dbReference type="Proteomes" id="UP000005808"/>
    </source>
</evidence>
<organism evidence="5 6">
    <name type="scientific">Cupriavidus basilensis OR16</name>
    <dbReference type="NCBI Taxonomy" id="1127483"/>
    <lineage>
        <taxon>Bacteria</taxon>
        <taxon>Pseudomonadati</taxon>
        <taxon>Pseudomonadota</taxon>
        <taxon>Betaproteobacteria</taxon>
        <taxon>Burkholderiales</taxon>
        <taxon>Burkholderiaceae</taxon>
        <taxon>Cupriavidus</taxon>
    </lineage>
</organism>
<dbReference type="Pfam" id="PF00392">
    <property type="entry name" value="GntR"/>
    <property type="match status" value="1"/>
</dbReference>
<dbReference type="Gene3D" id="1.10.10.10">
    <property type="entry name" value="Winged helix-like DNA-binding domain superfamily/Winged helix DNA-binding domain"/>
    <property type="match status" value="1"/>
</dbReference>
<comment type="caution">
    <text evidence="5">The sequence shown here is derived from an EMBL/GenBank/DDBJ whole genome shotgun (WGS) entry which is preliminary data.</text>
</comment>
<dbReference type="AlphaFoldDB" id="H1RZT6"/>
<sequence>MKSVNSTVTPVEFDDALSISVTPLWARIAGSLKARILEGEWASGAAIAPERALAQHYCVAIGTVRAAIQVLVDQGMLERAKGRGTYVRGALYGAFMTRFLRWDDDNAELPDSRIISRQVLPASSDVAGKLGLEKGAQVVHLSRQRSWKGMVRLLETIWLPEEKFRKLSALDPDRFPALLYPFYAVRCGVTVCRAIDDLSFTRLGRREAELLRLAEDHPALSVSRVAFDMADQPVEYRQALGNADEFQYRTETR</sequence>
<evidence type="ECO:0000256" key="3">
    <source>
        <dbReference type="ARBA" id="ARBA00023163"/>
    </source>
</evidence>
<keyword evidence="2" id="KW-0238">DNA-binding</keyword>
<dbReference type="OrthoDB" id="2530535at2"/>
<dbReference type="CDD" id="cd07377">
    <property type="entry name" value="WHTH_GntR"/>
    <property type="match status" value="1"/>
</dbReference>
<dbReference type="InterPro" id="IPR036388">
    <property type="entry name" value="WH-like_DNA-bd_sf"/>
</dbReference>
<dbReference type="SMART" id="SM00345">
    <property type="entry name" value="HTH_GNTR"/>
    <property type="match status" value="1"/>
</dbReference>
<dbReference type="InterPro" id="IPR028978">
    <property type="entry name" value="Chorismate_lyase_/UTRA_dom_sf"/>
</dbReference>
<dbReference type="InterPro" id="IPR011663">
    <property type="entry name" value="UTRA"/>
</dbReference>
<dbReference type="EMBL" id="AHJE01000012">
    <property type="protein sequence ID" value="EHP44152.1"/>
    <property type="molecule type" value="Genomic_DNA"/>
</dbReference>
<dbReference type="Proteomes" id="UP000005808">
    <property type="component" value="Unassembled WGS sequence"/>
</dbReference>
<dbReference type="PANTHER" id="PTHR44846">
    <property type="entry name" value="MANNOSYL-D-GLYCERATE TRANSPORT/METABOLISM SYSTEM REPRESSOR MNGR-RELATED"/>
    <property type="match status" value="1"/>
</dbReference>
<dbReference type="PANTHER" id="PTHR44846:SF1">
    <property type="entry name" value="MANNOSYL-D-GLYCERATE TRANSPORT_METABOLISM SYSTEM REPRESSOR MNGR-RELATED"/>
    <property type="match status" value="1"/>
</dbReference>
<keyword evidence="3" id="KW-0804">Transcription</keyword>
<dbReference type="SUPFAM" id="SSF64288">
    <property type="entry name" value="Chorismate lyase-like"/>
    <property type="match status" value="1"/>
</dbReference>
<dbReference type="InterPro" id="IPR036390">
    <property type="entry name" value="WH_DNA-bd_sf"/>
</dbReference>
<dbReference type="Gene3D" id="3.40.1410.10">
    <property type="entry name" value="Chorismate lyase-like"/>
    <property type="match status" value="1"/>
</dbReference>
<proteinExistence type="predicted"/>
<dbReference type="InterPro" id="IPR000524">
    <property type="entry name" value="Tscrpt_reg_HTH_GntR"/>
</dbReference>
<dbReference type="SUPFAM" id="SSF46785">
    <property type="entry name" value="Winged helix' DNA-binding domain"/>
    <property type="match status" value="1"/>
</dbReference>
<dbReference type="Pfam" id="PF07702">
    <property type="entry name" value="UTRA"/>
    <property type="match status" value="1"/>
</dbReference>
<name>H1RZT6_9BURK</name>
<dbReference type="SMART" id="SM00866">
    <property type="entry name" value="UTRA"/>
    <property type="match status" value="1"/>
</dbReference>
<dbReference type="GO" id="GO:0003677">
    <property type="term" value="F:DNA binding"/>
    <property type="evidence" value="ECO:0007669"/>
    <property type="project" value="UniProtKB-KW"/>
</dbReference>
<evidence type="ECO:0000259" key="4">
    <source>
        <dbReference type="PROSITE" id="PS50949"/>
    </source>
</evidence>
<dbReference type="RefSeq" id="WP_006156648.1">
    <property type="nucleotide sequence ID" value="NZ_AHJE01000012.1"/>
</dbReference>
<accession>H1RZT6</accession>